<evidence type="ECO:0000256" key="9">
    <source>
        <dbReference type="ARBA" id="ARBA00023237"/>
    </source>
</evidence>
<gene>
    <name evidence="15" type="ORF">BJI67_11665</name>
</gene>
<protein>
    <recommendedName>
        <fullName evidence="17">TonB-dependent receptor</fullName>
    </recommendedName>
</protein>
<accession>A0A1D8K9K2</accession>
<dbReference type="GO" id="GO:0006811">
    <property type="term" value="P:monoatomic ion transport"/>
    <property type="evidence" value="ECO:0007669"/>
    <property type="project" value="UniProtKB-KW"/>
</dbReference>
<evidence type="ECO:0000313" key="15">
    <source>
        <dbReference type="EMBL" id="AOV17630.1"/>
    </source>
</evidence>
<keyword evidence="2 10" id="KW-0813">Transport</keyword>
<keyword evidence="3 10" id="KW-1134">Transmembrane beta strand</keyword>
<evidence type="ECO:0000259" key="13">
    <source>
        <dbReference type="Pfam" id="PF00593"/>
    </source>
</evidence>
<dbReference type="GO" id="GO:0009279">
    <property type="term" value="C:cell outer membrane"/>
    <property type="evidence" value="ECO:0007669"/>
    <property type="project" value="UniProtKB-SubCell"/>
</dbReference>
<keyword evidence="7 11" id="KW-0798">TonB box</keyword>
<feature type="domain" description="TonB-dependent receptor-like beta-barrel" evidence="13">
    <location>
        <begin position="232"/>
        <end position="581"/>
    </location>
</feature>
<evidence type="ECO:0000256" key="8">
    <source>
        <dbReference type="ARBA" id="ARBA00023136"/>
    </source>
</evidence>
<evidence type="ECO:0008006" key="17">
    <source>
        <dbReference type="Google" id="ProtNLM"/>
    </source>
</evidence>
<keyword evidence="5 12" id="KW-0732">Signal</keyword>
<evidence type="ECO:0000256" key="10">
    <source>
        <dbReference type="PROSITE-ProRule" id="PRU01360"/>
    </source>
</evidence>
<keyword evidence="6" id="KW-0406">Ion transport</keyword>
<feature type="chain" id="PRO_5009109805" description="TonB-dependent receptor" evidence="12">
    <location>
        <begin position="24"/>
        <end position="615"/>
    </location>
</feature>
<dbReference type="PANTHER" id="PTHR30069:SF53">
    <property type="entry name" value="COLICIN I RECEPTOR-RELATED"/>
    <property type="match status" value="1"/>
</dbReference>
<evidence type="ECO:0000259" key="14">
    <source>
        <dbReference type="Pfam" id="PF07715"/>
    </source>
</evidence>
<keyword evidence="4 10" id="KW-0812">Transmembrane</keyword>
<dbReference type="PANTHER" id="PTHR30069">
    <property type="entry name" value="TONB-DEPENDENT OUTER MEMBRANE RECEPTOR"/>
    <property type="match status" value="1"/>
</dbReference>
<keyword evidence="16" id="KW-1185">Reference proteome</keyword>
<dbReference type="RefSeq" id="WP_070073176.1">
    <property type="nucleotide sequence ID" value="NZ_CP017448.1"/>
</dbReference>
<evidence type="ECO:0000256" key="11">
    <source>
        <dbReference type="RuleBase" id="RU003357"/>
    </source>
</evidence>
<keyword evidence="8 10" id="KW-0472">Membrane</keyword>
<proteinExistence type="inferred from homology"/>
<dbReference type="PROSITE" id="PS52016">
    <property type="entry name" value="TONB_DEPENDENT_REC_3"/>
    <property type="match status" value="1"/>
</dbReference>
<dbReference type="InterPro" id="IPR000531">
    <property type="entry name" value="Beta-barrel_TonB"/>
</dbReference>
<dbReference type="Proteomes" id="UP000095342">
    <property type="component" value="Chromosome"/>
</dbReference>
<dbReference type="CDD" id="cd01347">
    <property type="entry name" value="ligand_gated_channel"/>
    <property type="match status" value="1"/>
</dbReference>
<keyword evidence="9 10" id="KW-0998">Cell outer membrane</keyword>
<evidence type="ECO:0000256" key="3">
    <source>
        <dbReference type="ARBA" id="ARBA00022452"/>
    </source>
</evidence>
<evidence type="ECO:0000256" key="6">
    <source>
        <dbReference type="ARBA" id="ARBA00023065"/>
    </source>
</evidence>
<dbReference type="Gene3D" id="2.170.130.10">
    <property type="entry name" value="TonB-dependent receptor, plug domain"/>
    <property type="match status" value="1"/>
</dbReference>
<name>A0A1D8K9K2_9GAMM</name>
<evidence type="ECO:0000256" key="12">
    <source>
        <dbReference type="SAM" id="SignalP"/>
    </source>
</evidence>
<dbReference type="InterPro" id="IPR037066">
    <property type="entry name" value="Plug_dom_sf"/>
</dbReference>
<dbReference type="InterPro" id="IPR012910">
    <property type="entry name" value="Plug_dom"/>
</dbReference>
<evidence type="ECO:0000256" key="5">
    <source>
        <dbReference type="ARBA" id="ARBA00022729"/>
    </source>
</evidence>
<evidence type="ECO:0000313" key="16">
    <source>
        <dbReference type="Proteomes" id="UP000095342"/>
    </source>
</evidence>
<evidence type="ECO:0000256" key="2">
    <source>
        <dbReference type="ARBA" id="ARBA00022448"/>
    </source>
</evidence>
<comment type="subcellular location">
    <subcellularLocation>
        <location evidence="1 10">Cell outer membrane</location>
        <topology evidence="1 10">Multi-pass membrane protein</topology>
    </subcellularLocation>
</comment>
<sequence length="615" mass="65490">MRNRLILIGAGLALSFPFLPAQADGQPPVLVITPTRFAQPASDAVVPTQVITRSQIEASGAATAAGVLRFYPGFDVVASGGPGQLTSVFLQGTNSNMVKVMVNGVPLNDSTSGGAPWADIPAADIERIEVVQGPLSTLWGSSAIGGVVNIITRHPGGVGGHLSAAAGGWGTRTGSLGVHAAGRHAAAGASVSGEHTAGTPPVQGMSQPAPYSNRTLSAYADLHAGGADLRADLWQSRGRGAYATGYPPYTPLSLLSQRYLHQTAALRGGLPLGGGWRLKGGIEQTRNAYNQDQPESYDPSAYDFAHSTRNSVHAELAYAGDGSHWLFGASRARTHAASLSYGTAYDNDRRTDAGFAEWQQQFGAWRLTAAGRRTDDSQFGGHDTWNLGVGYHLAAATVIDVSTGTGYRAPTFNDLYGYGGNPALKPETSRSVQADLTTAFGAAGRLHVSVYQQHIDDLIETVLVDPATYQYQNRNVQQARIRGVTAGWSWQRGALDLALDATWQKPVDLSTGQPLLRRTSHSYRARLGYDAGRWTLGSDWIWTGRREDFGGQVLDPYLLGNLSLRVHLNRALTLHASVDNLLNTNYVPAYYGTGIAYLAPARSAMLGLRYDFGST</sequence>
<evidence type="ECO:0000256" key="7">
    <source>
        <dbReference type="ARBA" id="ARBA00023077"/>
    </source>
</evidence>
<dbReference type="InterPro" id="IPR036942">
    <property type="entry name" value="Beta-barrel_TonB_sf"/>
</dbReference>
<dbReference type="SUPFAM" id="SSF56935">
    <property type="entry name" value="Porins"/>
    <property type="match status" value="1"/>
</dbReference>
<evidence type="ECO:0000256" key="1">
    <source>
        <dbReference type="ARBA" id="ARBA00004571"/>
    </source>
</evidence>
<reference evidence="15 16" key="1">
    <citation type="submission" date="2016-09" db="EMBL/GenBank/DDBJ databases">
        <title>Acidihalobacter prosperus V6 (DSM14174).</title>
        <authorList>
            <person name="Khaleque H.N."/>
            <person name="Ramsay J.P."/>
            <person name="Murphy R.J.T."/>
            <person name="Kaksonen A.H."/>
            <person name="Boxall N.J."/>
            <person name="Watkin E.L.J."/>
        </authorList>
    </citation>
    <scope>NUCLEOTIDE SEQUENCE [LARGE SCALE GENOMIC DNA]</scope>
    <source>
        <strain evidence="15 16">V6</strain>
    </source>
</reference>
<feature type="domain" description="TonB-dependent receptor plug" evidence="14">
    <location>
        <begin position="42"/>
        <end position="147"/>
    </location>
</feature>
<dbReference type="Gene3D" id="2.40.170.20">
    <property type="entry name" value="TonB-dependent receptor, beta-barrel domain"/>
    <property type="match status" value="1"/>
</dbReference>
<evidence type="ECO:0000256" key="4">
    <source>
        <dbReference type="ARBA" id="ARBA00022692"/>
    </source>
</evidence>
<feature type="signal peptide" evidence="12">
    <location>
        <begin position="1"/>
        <end position="23"/>
    </location>
</feature>
<dbReference type="GO" id="GO:0015889">
    <property type="term" value="P:cobalamin transport"/>
    <property type="evidence" value="ECO:0007669"/>
    <property type="project" value="TreeGrafter"/>
</dbReference>
<organism evidence="15 16">
    <name type="scientific">Acidihalobacter aeolianus</name>
    <dbReference type="NCBI Taxonomy" id="2792603"/>
    <lineage>
        <taxon>Bacteria</taxon>
        <taxon>Pseudomonadati</taxon>
        <taxon>Pseudomonadota</taxon>
        <taxon>Gammaproteobacteria</taxon>
        <taxon>Chromatiales</taxon>
        <taxon>Ectothiorhodospiraceae</taxon>
        <taxon>Acidihalobacter</taxon>
    </lineage>
</organism>
<comment type="similarity">
    <text evidence="10 11">Belongs to the TonB-dependent receptor family.</text>
</comment>
<dbReference type="AlphaFoldDB" id="A0A1D8K9K2"/>
<dbReference type="Pfam" id="PF00593">
    <property type="entry name" value="TonB_dep_Rec_b-barrel"/>
    <property type="match status" value="1"/>
</dbReference>
<dbReference type="KEGG" id="aaeo:BJI67_11665"/>
<dbReference type="InterPro" id="IPR039426">
    <property type="entry name" value="TonB-dep_rcpt-like"/>
</dbReference>
<dbReference type="EMBL" id="CP017448">
    <property type="protein sequence ID" value="AOV17630.1"/>
    <property type="molecule type" value="Genomic_DNA"/>
</dbReference>
<dbReference type="Pfam" id="PF07715">
    <property type="entry name" value="Plug"/>
    <property type="match status" value="1"/>
</dbReference>